<dbReference type="PANTHER" id="PTHR32322:SF18">
    <property type="entry name" value="S-ADENOSYLMETHIONINE_S-ADENOSYLHOMOCYSTEINE TRANSPORTER"/>
    <property type="match status" value="1"/>
</dbReference>
<dbReference type="GO" id="GO:0005886">
    <property type="term" value="C:plasma membrane"/>
    <property type="evidence" value="ECO:0007669"/>
    <property type="project" value="UniProtKB-SubCell"/>
</dbReference>
<protein>
    <submittedName>
        <fullName evidence="9">EamA family transporter</fullName>
    </submittedName>
</protein>
<evidence type="ECO:0000256" key="7">
    <source>
        <dbReference type="SAM" id="Phobius"/>
    </source>
</evidence>
<evidence type="ECO:0000313" key="10">
    <source>
        <dbReference type="Proteomes" id="UP000641588"/>
    </source>
</evidence>
<evidence type="ECO:0000256" key="6">
    <source>
        <dbReference type="ARBA" id="ARBA00023136"/>
    </source>
</evidence>
<dbReference type="EMBL" id="WHOD01000097">
    <property type="protein sequence ID" value="NOU96372.1"/>
    <property type="molecule type" value="Genomic_DNA"/>
</dbReference>
<dbReference type="AlphaFoldDB" id="A0A972GTC7"/>
<dbReference type="PANTHER" id="PTHR32322">
    <property type="entry name" value="INNER MEMBRANE TRANSPORTER"/>
    <property type="match status" value="1"/>
</dbReference>
<evidence type="ECO:0000259" key="8">
    <source>
        <dbReference type="Pfam" id="PF00892"/>
    </source>
</evidence>
<evidence type="ECO:0000256" key="5">
    <source>
        <dbReference type="ARBA" id="ARBA00022989"/>
    </source>
</evidence>
<comment type="caution">
    <text evidence="9">The sequence shown here is derived from an EMBL/GenBank/DDBJ whole genome shotgun (WGS) entry which is preliminary data.</text>
</comment>
<sequence>MAPIRGTDRPTKYTCNTSIIWYNQTCFPLKFGGHLVNRFYFAFLLIITTALMGSSFVVGKISVSYISPLLLAGLRFLLAGALMAIFVRKYTHPHLLVDWLKIIVIGLFQTVGVMGCIFVSLRTITAGESSILTFMNPLFVVILSTLFIKIKYKPIQWFGVFLGCVGMIILGLLQWSTGTIIGLIGGLCWAIATLLIKKFSLSCSVWVLTAYQMLFGGLILTIAGILMEDIRLTFNFISVSSLAYLVLFGSIAQFALWFYLLSKGDSTKTSAFLFLAPFFGVLLGYLFLNEPLHNETALGAVLVCIGIFLVNWSPTNNAKLNKQKLSE</sequence>
<evidence type="ECO:0000256" key="2">
    <source>
        <dbReference type="ARBA" id="ARBA00007362"/>
    </source>
</evidence>
<feature type="transmembrane region" description="Helical" evidence="7">
    <location>
        <begin position="294"/>
        <end position="312"/>
    </location>
</feature>
<dbReference type="InterPro" id="IPR050638">
    <property type="entry name" value="AA-Vitamin_Transporters"/>
</dbReference>
<keyword evidence="6 7" id="KW-0472">Membrane</keyword>
<comment type="subcellular location">
    <subcellularLocation>
        <location evidence="1">Cell membrane</location>
        <topology evidence="1">Multi-pass membrane protein</topology>
    </subcellularLocation>
</comment>
<dbReference type="Gene3D" id="1.10.3730.20">
    <property type="match status" value="1"/>
</dbReference>
<feature type="transmembrane region" description="Helical" evidence="7">
    <location>
        <begin position="65"/>
        <end position="87"/>
    </location>
</feature>
<feature type="transmembrane region" description="Helical" evidence="7">
    <location>
        <begin position="271"/>
        <end position="288"/>
    </location>
</feature>
<feature type="transmembrane region" description="Helical" evidence="7">
    <location>
        <begin position="155"/>
        <end position="173"/>
    </location>
</feature>
<feature type="domain" description="EamA" evidence="8">
    <location>
        <begin position="178"/>
        <end position="311"/>
    </location>
</feature>
<dbReference type="Proteomes" id="UP000641588">
    <property type="component" value="Unassembled WGS sequence"/>
</dbReference>
<organism evidence="9 10">
    <name type="scientific">Paenibacillus foliorum</name>
    <dbReference type="NCBI Taxonomy" id="2654974"/>
    <lineage>
        <taxon>Bacteria</taxon>
        <taxon>Bacillati</taxon>
        <taxon>Bacillota</taxon>
        <taxon>Bacilli</taxon>
        <taxon>Bacillales</taxon>
        <taxon>Paenibacillaceae</taxon>
        <taxon>Paenibacillus</taxon>
    </lineage>
</organism>
<proteinExistence type="inferred from homology"/>
<feature type="transmembrane region" description="Helical" evidence="7">
    <location>
        <begin position="179"/>
        <end position="196"/>
    </location>
</feature>
<keyword evidence="4 7" id="KW-0812">Transmembrane</keyword>
<keyword evidence="5 7" id="KW-1133">Transmembrane helix</keyword>
<name>A0A972GTC7_9BACL</name>
<reference evidence="9" key="1">
    <citation type="submission" date="2019-10" db="EMBL/GenBank/DDBJ databases">
        <title>Description of Paenibacillus glebae sp. nov.</title>
        <authorList>
            <person name="Carlier A."/>
            <person name="Qi S."/>
        </authorList>
    </citation>
    <scope>NUCLEOTIDE SEQUENCE</scope>
    <source>
        <strain evidence="9">LMG 31456</strain>
    </source>
</reference>
<dbReference type="InterPro" id="IPR000620">
    <property type="entry name" value="EamA_dom"/>
</dbReference>
<feature type="transmembrane region" description="Helical" evidence="7">
    <location>
        <begin position="99"/>
        <end position="124"/>
    </location>
</feature>
<dbReference type="SUPFAM" id="SSF103481">
    <property type="entry name" value="Multidrug resistance efflux transporter EmrE"/>
    <property type="match status" value="2"/>
</dbReference>
<feature type="transmembrane region" description="Helical" evidence="7">
    <location>
        <begin position="130"/>
        <end position="148"/>
    </location>
</feature>
<dbReference type="Pfam" id="PF00892">
    <property type="entry name" value="EamA"/>
    <property type="match status" value="2"/>
</dbReference>
<keyword evidence="3" id="KW-1003">Cell membrane</keyword>
<accession>A0A972GTC7</accession>
<evidence type="ECO:0000313" key="9">
    <source>
        <dbReference type="EMBL" id="NOU96372.1"/>
    </source>
</evidence>
<evidence type="ECO:0000256" key="1">
    <source>
        <dbReference type="ARBA" id="ARBA00004651"/>
    </source>
</evidence>
<gene>
    <name evidence="9" type="ORF">GC093_24610</name>
</gene>
<feature type="domain" description="EamA" evidence="8">
    <location>
        <begin position="43"/>
        <end position="170"/>
    </location>
</feature>
<feature type="transmembrane region" description="Helical" evidence="7">
    <location>
        <begin position="232"/>
        <end position="259"/>
    </location>
</feature>
<feature type="transmembrane region" description="Helical" evidence="7">
    <location>
        <begin position="39"/>
        <end position="59"/>
    </location>
</feature>
<comment type="similarity">
    <text evidence="2">Belongs to the EamA transporter family.</text>
</comment>
<evidence type="ECO:0000256" key="4">
    <source>
        <dbReference type="ARBA" id="ARBA00022692"/>
    </source>
</evidence>
<dbReference type="InterPro" id="IPR037185">
    <property type="entry name" value="EmrE-like"/>
</dbReference>
<feature type="transmembrane region" description="Helical" evidence="7">
    <location>
        <begin position="203"/>
        <end position="226"/>
    </location>
</feature>
<keyword evidence="10" id="KW-1185">Reference proteome</keyword>
<evidence type="ECO:0000256" key="3">
    <source>
        <dbReference type="ARBA" id="ARBA00022475"/>
    </source>
</evidence>